<dbReference type="AlphaFoldDB" id="A0A2W4ZCH9"/>
<sequence length="88" mass="9736">MTQPNSQNLRYGLAFAYRNAAASNIHQILSADGLSDSPLLNEFNLFSIPPREFPQLDQKMADIAAQDLALIPPSQNHFQLPPIKTSSK</sequence>
<protein>
    <submittedName>
        <fullName evidence="1">Uncharacterized protein</fullName>
    </submittedName>
</protein>
<reference evidence="1 2" key="2">
    <citation type="submission" date="2018-06" db="EMBL/GenBank/DDBJ databases">
        <title>Metagenomic assembly of (sub)arctic Cyanobacteria and their associated microbiome from non-axenic cultures.</title>
        <authorList>
            <person name="Baurain D."/>
        </authorList>
    </citation>
    <scope>NUCLEOTIDE SEQUENCE [LARGE SCALE GENOMIC DNA]</scope>
    <source>
        <strain evidence="1">ULC027bin1</strain>
    </source>
</reference>
<name>A0A2W4ZCH9_9CYAN</name>
<organism evidence="1 2">
    <name type="scientific">Phormidesmis priestleyi</name>
    <dbReference type="NCBI Taxonomy" id="268141"/>
    <lineage>
        <taxon>Bacteria</taxon>
        <taxon>Bacillati</taxon>
        <taxon>Cyanobacteriota</taxon>
        <taxon>Cyanophyceae</taxon>
        <taxon>Leptolyngbyales</taxon>
        <taxon>Leptolyngbyaceae</taxon>
        <taxon>Phormidesmis</taxon>
    </lineage>
</organism>
<proteinExistence type="predicted"/>
<comment type="caution">
    <text evidence="1">The sequence shown here is derived from an EMBL/GenBank/DDBJ whole genome shotgun (WGS) entry which is preliminary data.</text>
</comment>
<reference evidence="2" key="1">
    <citation type="submission" date="2018-04" db="EMBL/GenBank/DDBJ databases">
        <authorList>
            <person name="Cornet L."/>
        </authorList>
    </citation>
    <scope>NUCLEOTIDE SEQUENCE [LARGE SCALE GENOMIC DNA]</scope>
</reference>
<gene>
    <name evidence="1" type="ORF">DCF15_13565</name>
</gene>
<accession>A0A2W4ZCH9</accession>
<dbReference type="EMBL" id="QBMP01000144">
    <property type="protein sequence ID" value="PZO52668.1"/>
    <property type="molecule type" value="Genomic_DNA"/>
</dbReference>
<evidence type="ECO:0000313" key="1">
    <source>
        <dbReference type="EMBL" id="PZO52668.1"/>
    </source>
</evidence>
<dbReference type="Proteomes" id="UP000249794">
    <property type="component" value="Unassembled WGS sequence"/>
</dbReference>
<evidence type="ECO:0000313" key="2">
    <source>
        <dbReference type="Proteomes" id="UP000249794"/>
    </source>
</evidence>